<dbReference type="PANTHER" id="PTHR24155">
    <property type="entry name" value="OSTEOCLAST-STIMULATING FACTOR 1"/>
    <property type="match status" value="1"/>
</dbReference>
<keyword evidence="1" id="KW-0175">Coiled coil</keyword>
<dbReference type="Gene3D" id="1.10.150.50">
    <property type="entry name" value="Transcription Factor, Ets-1"/>
    <property type="match status" value="2"/>
</dbReference>
<feature type="region of interest" description="Disordered" evidence="2">
    <location>
        <begin position="79"/>
        <end position="117"/>
    </location>
</feature>
<name>A0A9P0A4D4_BEMTA</name>
<reference evidence="4" key="1">
    <citation type="submission" date="2021-12" db="EMBL/GenBank/DDBJ databases">
        <authorList>
            <person name="King R."/>
        </authorList>
    </citation>
    <scope>NUCLEOTIDE SEQUENCE</scope>
</reference>
<dbReference type="Proteomes" id="UP001152759">
    <property type="component" value="Chromosome 2"/>
</dbReference>
<dbReference type="SMART" id="SM00454">
    <property type="entry name" value="SAM"/>
    <property type="match status" value="2"/>
</dbReference>
<evidence type="ECO:0000313" key="4">
    <source>
        <dbReference type="EMBL" id="CAH0385481.1"/>
    </source>
</evidence>
<protein>
    <recommendedName>
        <fullName evidence="3">SAM domain-containing protein</fullName>
    </recommendedName>
</protein>
<gene>
    <name evidence="4" type="ORF">BEMITA_LOCUS4705</name>
</gene>
<dbReference type="FunFam" id="1.10.150.50:FF:000071">
    <property type="entry name" value="Caskin, isoform D"/>
    <property type="match status" value="1"/>
</dbReference>
<dbReference type="GO" id="GO:0007185">
    <property type="term" value="P:cell surface receptor protein tyrosine phosphatase signaling pathway"/>
    <property type="evidence" value="ECO:0007669"/>
    <property type="project" value="TreeGrafter"/>
</dbReference>
<sequence>MGPTLNPVCYRPPPLPSKKPPRTVALVNPIIAEPPKINFNKAALFGDRDRNKDTFGRMSSTYHSFRDPLEESEIVIIAAASEPTPTTTRKKKEKKSRNKSTTGFEQGSSGGSLSRAFGSGRFTRRASLLTRSHSDGNLNKNFCKDLDCPGEFYGDQSNLTKALKALNGSWKNLLNLGGMNRQPKAGAQMKKVAPPQVPETAFRHSGSSFGSAGYGSAGEEPVFHDAPVRDGYDMTDCYGPPGKSPGSQFSYPQFTFPGQPYIHINAAKATAHYHQLALQEDQGIDMTQSPGRDSPGSSGSRHSTASLDSGRASSSGSHLTGPGSGSLHHPRCSISSSSVGSTESGASARVERLLMQGVPDHDVLHSWLMDLHFEEYFPLFIAAGYDMSTISRMTPEDLTAIGIKKPNHRKKLKAEIAQLTISDGLPDYIPGSLDEWLRLLRLEEYGPALGCQGYETIQDVTQLTWEDLEDIGIVKLGHQKRLMLAIKRVKDLKAGKVFPPGNTGIYGNTIHIQATVESPSNGMLANNMPNIMPDCSIECPRVHTTFKSFHQPWEIEATRNMYCTTDIIPIQIRGGRGKSLESLEDGMNNQRSLGGGTSSFTQLPAAGWRRSYDDGDITPTNESILVPMHEGGGTLPRPKGLVRPRPIAKIPATFVPTYRNEDICLSTLKRRPPSPPKRQNESVTVVADLHCAPYPPPPAPMSPITTNYSCLTPSFKANGSDASFKSVSSTESDSIPFANENAGTIKQRSSRPGADYAPTIELQSKERSSSLSSSRKLEQEPSDVLNDIGNMLANLTDELDAMLEEEKRQNLAEV</sequence>
<feature type="region of interest" description="Disordered" evidence="2">
    <location>
        <begin position="721"/>
        <end position="784"/>
    </location>
</feature>
<evidence type="ECO:0000256" key="1">
    <source>
        <dbReference type="SAM" id="Coils"/>
    </source>
</evidence>
<dbReference type="KEGG" id="btab:109042710"/>
<dbReference type="InterPro" id="IPR035497">
    <property type="entry name" value="Caskin1/2_SAM_1"/>
</dbReference>
<dbReference type="GO" id="GO:0007409">
    <property type="term" value="P:axonogenesis"/>
    <property type="evidence" value="ECO:0007669"/>
    <property type="project" value="TreeGrafter"/>
</dbReference>
<dbReference type="FunFam" id="1.10.150.50:FF:000028">
    <property type="entry name" value="caskin-2 isoform X2"/>
    <property type="match status" value="1"/>
</dbReference>
<dbReference type="GO" id="GO:0019903">
    <property type="term" value="F:protein phosphatase binding"/>
    <property type="evidence" value="ECO:0007669"/>
    <property type="project" value="TreeGrafter"/>
</dbReference>
<dbReference type="CDD" id="cd09498">
    <property type="entry name" value="SAM_caskin1_2_repeat2"/>
    <property type="match status" value="1"/>
</dbReference>
<evidence type="ECO:0000313" key="5">
    <source>
        <dbReference type="Proteomes" id="UP001152759"/>
    </source>
</evidence>
<feature type="region of interest" description="Disordered" evidence="2">
    <location>
        <begin position="1"/>
        <end position="21"/>
    </location>
</feature>
<dbReference type="InterPro" id="IPR013761">
    <property type="entry name" value="SAM/pointed_sf"/>
</dbReference>
<dbReference type="PANTHER" id="PTHR24155:SF11">
    <property type="entry name" value="CASKIN, ISOFORM B"/>
    <property type="match status" value="1"/>
</dbReference>
<dbReference type="GO" id="GO:0005925">
    <property type="term" value="C:focal adhesion"/>
    <property type="evidence" value="ECO:0007669"/>
    <property type="project" value="TreeGrafter"/>
</dbReference>
<dbReference type="PROSITE" id="PS50105">
    <property type="entry name" value="SAM_DOMAIN"/>
    <property type="match status" value="2"/>
</dbReference>
<evidence type="ECO:0000256" key="2">
    <source>
        <dbReference type="SAM" id="MobiDB-lite"/>
    </source>
</evidence>
<evidence type="ECO:0000259" key="3">
    <source>
        <dbReference type="PROSITE" id="PS50105"/>
    </source>
</evidence>
<feature type="compositionally biased region" description="Basic residues" evidence="2">
    <location>
        <begin position="88"/>
        <end position="98"/>
    </location>
</feature>
<feature type="compositionally biased region" description="Polar residues" evidence="2">
    <location>
        <begin position="721"/>
        <end position="733"/>
    </location>
</feature>
<feature type="domain" description="SAM" evidence="3">
    <location>
        <begin position="428"/>
        <end position="492"/>
    </location>
</feature>
<feature type="coiled-coil region" evidence="1">
    <location>
        <begin position="785"/>
        <end position="812"/>
    </location>
</feature>
<dbReference type="EMBL" id="OU963863">
    <property type="protein sequence ID" value="CAH0385481.1"/>
    <property type="molecule type" value="Genomic_DNA"/>
</dbReference>
<keyword evidence="5" id="KW-1185">Reference proteome</keyword>
<feature type="region of interest" description="Disordered" evidence="2">
    <location>
        <begin position="285"/>
        <end position="342"/>
    </location>
</feature>
<proteinExistence type="predicted"/>
<feature type="compositionally biased region" description="Low complexity" evidence="2">
    <location>
        <begin position="289"/>
        <end position="320"/>
    </location>
</feature>
<feature type="region of interest" description="Disordered" evidence="2">
    <location>
        <begin position="623"/>
        <end position="642"/>
    </location>
</feature>
<dbReference type="InterPro" id="IPR035498">
    <property type="entry name" value="Caskin1/2_SAM_2"/>
</dbReference>
<feature type="domain" description="SAM" evidence="3">
    <location>
        <begin position="359"/>
        <end position="422"/>
    </location>
</feature>
<dbReference type="GO" id="GO:0035591">
    <property type="term" value="F:signaling adaptor activity"/>
    <property type="evidence" value="ECO:0007669"/>
    <property type="project" value="TreeGrafter"/>
</dbReference>
<dbReference type="SUPFAM" id="SSF47769">
    <property type="entry name" value="SAM/Pointed domain"/>
    <property type="match status" value="2"/>
</dbReference>
<feature type="compositionally biased region" description="Low complexity" evidence="2">
    <location>
        <begin position="333"/>
        <end position="342"/>
    </location>
</feature>
<dbReference type="AlphaFoldDB" id="A0A9P0A4D4"/>
<dbReference type="GO" id="GO:0030424">
    <property type="term" value="C:axon"/>
    <property type="evidence" value="ECO:0007669"/>
    <property type="project" value="TreeGrafter"/>
</dbReference>
<dbReference type="Pfam" id="PF00536">
    <property type="entry name" value="SAM_1"/>
    <property type="match status" value="2"/>
</dbReference>
<dbReference type="InterPro" id="IPR001660">
    <property type="entry name" value="SAM"/>
</dbReference>
<dbReference type="CDD" id="cd09497">
    <property type="entry name" value="SAM_caskin1_2_repeat1"/>
    <property type="match status" value="1"/>
</dbReference>
<accession>A0A9P0A4D4</accession>
<organism evidence="4 5">
    <name type="scientific">Bemisia tabaci</name>
    <name type="common">Sweetpotato whitefly</name>
    <name type="synonym">Aleurodes tabaci</name>
    <dbReference type="NCBI Taxonomy" id="7038"/>
    <lineage>
        <taxon>Eukaryota</taxon>
        <taxon>Metazoa</taxon>
        <taxon>Ecdysozoa</taxon>
        <taxon>Arthropoda</taxon>
        <taxon>Hexapoda</taxon>
        <taxon>Insecta</taxon>
        <taxon>Pterygota</taxon>
        <taxon>Neoptera</taxon>
        <taxon>Paraneoptera</taxon>
        <taxon>Hemiptera</taxon>
        <taxon>Sternorrhyncha</taxon>
        <taxon>Aleyrodoidea</taxon>
        <taxon>Aleyrodidae</taxon>
        <taxon>Aleyrodinae</taxon>
        <taxon>Bemisia</taxon>
    </lineage>
</organism>